<accession>A0A835FG17</accession>
<dbReference type="Proteomes" id="UP000636709">
    <property type="component" value="Unassembled WGS sequence"/>
</dbReference>
<dbReference type="SUPFAM" id="SSF81383">
    <property type="entry name" value="F-box domain"/>
    <property type="match status" value="1"/>
</dbReference>
<dbReference type="PANTHER" id="PTHR33800">
    <property type="entry name" value="OS06G0113600 PROTEIN"/>
    <property type="match status" value="1"/>
</dbReference>
<evidence type="ECO:0000259" key="1">
    <source>
        <dbReference type="Pfam" id="PF03478"/>
    </source>
</evidence>
<dbReference type="AlphaFoldDB" id="A0A835FG17"/>
<dbReference type="InterPro" id="IPR005174">
    <property type="entry name" value="KIB1-4_b-propeller"/>
</dbReference>
<sequence length="401" mass="44342">MKPPEKRPPTTTTTAAAAAAAAAVVVPAMPEFRDWSGLPELPLSEVLRHLLPCLRSVYAFAAVCRPWRRTVRPSAAIVLRPGVPPLLLDPRSRGVSAFSDLVLAQPLAYQADLLAEGAILMSASRGRLLLRRRGPAGGEASIIIIDALTGGERRELTLPSPRFTYHYAALLPNHLLVFHSKHAFFSLPFPDPNPNPPSSSYPNWTKHSLPRSASFVTGVVEFRGRVLGLTDRAQLLEFRLGASPQGHTVQVLPADGLPDATTFDRWRFGPRLAAAGDRLLLVLFMLQPKWTTFYIQQKRRVKKVAVYGLDFARMRWEEVENIGAYSLFVDCAGNSAAACIDVGSCGVEENRVYVAAPGCRWRSFPPGWEESPGDANNGLFRSVRHRQLWPSLTWVYPPLFY</sequence>
<keyword evidence="3" id="KW-1185">Reference proteome</keyword>
<reference evidence="2" key="1">
    <citation type="submission" date="2020-07" db="EMBL/GenBank/DDBJ databases">
        <title>Genome sequence and genetic diversity analysis of an under-domesticated orphan crop, white fonio (Digitaria exilis).</title>
        <authorList>
            <person name="Bennetzen J.L."/>
            <person name="Chen S."/>
            <person name="Ma X."/>
            <person name="Wang X."/>
            <person name="Yssel A.E.J."/>
            <person name="Chaluvadi S.R."/>
            <person name="Johnson M."/>
            <person name="Gangashetty P."/>
            <person name="Hamidou F."/>
            <person name="Sanogo M.D."/>
            <person name="Zwaenepoel A."/>
            <person name="Wallace J."/>
            <person name="Van De Peer Y."/>
            <person name="Van Deynze A."/>
        </authorList>
    </citation>
    <scope>NUCLEOTIDE SEQUENCE</scope>
    <source>
        <tissue evidence="2">Leaves</tissue>
    </source>
</reference>
<gene>
    <name evidence="2" type="ORF">HU200_012483</name>
</gene>
<proteinExistence type="predicted"/>
<comment type="caution">
    <text evidence="2">The sequence shown here is derived from an EMBL/GenBank/DDBJ whole genome shotgun (WGS) entry which is preliminary data.</text>
</comment>
<name>A0A835FG17_9POAL</name>
<dbReference type="Pfam" id="PF03478">
    <property type="entry name" value="Beta-prop_KIB1-4"/>
    <property type="match status" value="1"/>
</dbReference>
<dbReference type="OrthoDB" id="593838at2759"/>
<dbReference type="InterPro" id="IPR036047">
    <property type="entry name" value="F-box-like_dom_sf"/>
</dbReference>
<dbReference type="EMBL" id="JACEFO010001013">
    <property type="protein sequence ID" value="KAF8750228.1"/>
    <property type="molecule type" value="Genomic_DNA"/>
</dbReference>
<organism evidence="2 3">
    <name type="scientific">Digitaria exilis</name>
    <dbReference type="NCBI Taxonomy" id="1010633"/>
    <lineage>
        <taxon>Eukaryota</taxon>
        <taxon>Viridiplantae</taxon>
        <taxon>Streptophyta</taxon>
        <taxon>Embryophyta</taxon>
        <taxon>Tracheophyta</taxon>
        <taxon>Spermatophyta</taxon>
        <taxon>Magnoliopsida</taxon>
        <taxon>Liliopsida</taxon>
        <taxon>Poales</taxon>
        <taxon>Poaceae</taxon>
        <taxon>PACMAD clade</taxon>
        <taxon>Panicoideae</taxon>
        <taxon>Panicodae</taxon>
        <taxon>Paniceae</taxon>
        <taxon>Anthephorinae</taxon>
        <taxon>Digitaria</taxon>
    </lineage>
</organism>
<feature type="domain" description="KIB1-4 beta-propeller" evidence="1">
    <location>
        <begin position="140"/>
        <end position="355"/>
    </location>
</feature>
<dbReference type="PANTHER" id="PTHR33800:SF1">
    <property type="entry name" value="OS02G0698100 PROTEIN"/>
    <property type="match status" value="1"/>
</dbReference>
<evidence type="ECO:0000313" key="3">
    <source>
        <dbReference type="Proteomes" id="UP000636709"/>
    </source>
</evidence>
<evidence type="ECO:0000313" key="2">
    <source>
        <dbReference type="EMBL" id="KAF8750228.1"/>
    </source>
</evidence>
<protein>
    <recommendedName>
        <fullName evidence="1">KIB1-4 beta-propeller domain-containing protein</fullName>
    </recommendedName>
</protein>